<gene>
    <name evidence="2" type="ORF">RHOBADRAFT_55541</name>
</gene>
<dbReference type="EMBL" id="KQ474085">
    <property type="protein sequence ID" value="KPV72870.1"/>
    <property type="molecule type" value="Genomic_DNA"/>
</dbReference>
<evidence type="ECO:0000256" key="1">
    <source>
        <dbReference type="SAM" id="MobiDB-lite"/>
    </source>
</evidence>
<name>A0A0P9EHW8_RHOGW</name>
<reference evidence="2 3" key="1">
    <citation type="journal article" date="2015" name="Front. Microbiol.">
        <title>Genome sequence of the plant growth promoting endophytic yeast Rhodotorula graminis WP1.</title>
        <authorList>
            <person name="Firrincieli A."/>
            <person name="Otillar R."/>
            <person name="Salamov A."/>
            <person name="Schmutz J."/>
            <person name="Khan Z."/>
            <person name="Redman R.S."/>
            <person name="Fleck N.D."/>
            <person name="Lindquist E."/>
            <person name="Grigoriev I.V."/>
            <person name="Doty S.L."/>
        </authorList>
    </citation>
    <scope>NUCLEOTIDE SEQUENCE [LARGE SCALE GENOMIC DNA]</scope>
    <source>
        <strain evidence="2 3">WP1</strain>
    </source>
</reference>
<dbReference type="GeneID" id="28978350"/>
<proteinExistence type="predicted"/>
<sequence>MGTCTEPLAPQQPNPSASTSSSALPPPRASINVLPLELKQYIAQLCADDDDDSCKRNMTLRAQLRNCDNHEHEYDELDEPIDDDDWHKMDDAVENFIGGASCRRVIPQLFQVSREWADIVAPHRFKTVEYRQLPVAPLVYRVPGRLAPPSSVQLAHFRNHDLRRVDPLVVDYAISIIRPVARRLVLDAGAVDRLVEVIEDEAVRNKLAVIEEVEVDYPPASTSTLLGALPRLQSISLFVKRQELTEGLVRDIIKAAPSVRQLSIREPRGFSVEAQPAASSLRWEPLRALESFLYDGQDLGPVVLGLVAACAPTLRSLDLRLSSSTAQPALATRLAFPRLAHLALSGQCSGLAPLLESLSENAIPNLVELKLGNRWELFQDPTAEREYGEPLDEEISSPLLHLDALLLPSGRPHRTLATIFLSDPERFFRADELDYLEGVIAEHYSTYEWILAPMRRFPSRAVFPDAVEHAGTSATSAERVRRDLRRTLDHVDALYERASLSARMSSDDKRRVARLAEALSEFEFDRVERGL</sequence>
<dbReference type="AlphaFoldDB" id="A0A0P9EHW8"/>
<dbReference type="Gene3D" id="3.80.10.10">
    <property type="entry name" value="Ribonuclease Inhibitor"/>
    <property type="match status" value="1"/>
</dbReference>
<dbReference type="Proteomes" id="UP000053890">
    <property type="component" value="Unassembled WGS sequence"/>
</dbReference>
<protein>
    <submittedName>
        <fullName evidence="2">Uncharacterized protein</fullName>
    </submittedName>
</protein>
<accession>A0A0P9EHW8</accession>
<feature type="region of interest" description="Disordered" evidence="1">
    <location>
        <begin position="1"/>
        <end position="28"/>
    </location>
</feature>
<evidence type="ECO:0000313" key="2">
    <source>
        <dbReference type="EMBL" id="KPV72870.1"/>
    </source>
</evidence>
<dbReference type="InterPro" id="IPR032675">
    <property type="entry name" value="LRR_dom_sf"/>
</dbReference>
<evidence type="ECO:0000313" key="3">
    <source>
        <dbReference type="Proteomes" id="UP000053890"/>
    </source>
</evidence>
<feature type="compositionally biased region" description="Low complexity" evidence="1">
    <location>
        <begin position="9"/>
        <end position="23"/>
    </location>
</feature>
<keyword evidence="3" id="KW-1185">Reference proteome</keyword>
<organism evidence="2 3">
    <name type="scientific">Rhodotorula graminis (strain WP1)</name>
    <dbReference type="NCBI Taxonomy" id="578459"/>
    <lineage>
        <taxon>Eukaryota</taxon>
        <taxon>Fungi</taxon>
        <taxon>Dikarya</taxon>
        <taxon>Basidiomycota</taxon>
        <taxon>Pucciniomycotina</taxon>
        <taxon>Microbotryomycetes</taxon>
        <taxon>Sporidiobolales</taxon>
        <taxon>Sporidiobolaceae</taxon>
        <taxon>Rhodotorula</taxon>
    </lineage>
</organism>
<dbReference type="RefSeq" id="XP_018268919.1">
    <property type="nucleotide sequence ID" value="XM_018417902.1"/>
</dbReference>